<evidence type="ECO:0000256" key="2">
    <source>
        <dbReference type="ARBA" id="ARBA00023186"/>
    </source>
</evidence>
<comment type="similarity">
    <text evidence="3 4">Belongs to the PSMG2 family.</text>
</comment>
<gene>
    <name evidence="5" type="ORF">D9758_001882</name>
</gene>
<evidence type="ECO:0000256" key="3">
    <source>
        <dbReference type="ARBA" id="ARBA00025745"/>
    </source>
</evidence>
<dbReference type="InterPro" id="IPR038389">
    <property type="entry name" value="PSMG2_sf"/>
</dbReference>
<comment type="subunit">
    <text evidence="4">Component of the 20S proteasome chaperone.</text>
</comment>
<dbReference type="Gene3D" id="3.40.50.10900">
    <property type="entry name" value="PAC-like subunit"/>
    <property type="match status" value="2"/>
</dbReference>
<sequence length="242" mass="25551">MGFAANLNISGKTLIVPIVSTANVAQLAVDLLIASLGLHRLAVVDSRYSIPVVGGRENGEPGITTPSELYGKEGSQFVVIQQRSPALKAKLLESGVAAVLFLAGVDLSNRTDDQMFTTTYQLQSSNSPPLSSSPLQALTNLPIPVYMSPIPQKPGNGDESIVPFIPGGGLTRRLLSSTPKSWTIPTAALLRFALDGDNRADAMSLAAITAQIIGISPDGVDWKQPESWTGLFGTPHDQTLYG</sequence>
<name>A0A8H5GTI8_9AGAR</name>
<keyword evidence="2 4" id="KW-0143">Chaperone</keyword>
<comment type="function">
    <text evidence="4">Involved in 20S proteasome assembly.</text>
</comment>
<keyword evidence="6" id="KW-1185">Reference proteome</keyword>
<evidence type="ECO:0000256" key="4">
    <source>
        <dbReference type="PIRNR" id="PIRNR010044"/>
    </source>
</evidence>
<dbReference type="PANTHER" id="PTHR12970">
    <property type="entry name" value="PROTEASOME ASSEMBLY CHAPERONE 2"/>
    <property type="match status" value="1"/>
</dbReference>
<proteinExistence type="inferred from homology"/>
<protein>
    <recommendedName>
        <fullName evidence="1 4">Proteasome assembly chaperone 2</fullName>
    </recommendedName>
</protein>
<dbReference type="GO" id="GO:0043248">
    <property type="term" value="P:proteasome assembly"/>
    <property type="evidence" value="ECO:0007669"/>
    <property type="project" value="TreeGrafter"/>
</dbReference>
<comment type="caution">
    <text evidence="5">The sequence shown here is derived from an EMBL/GenBank/DDBJ whole genome shotgun (WGS) entry which is preliminary data.</text>
</comment>
<reference evidence="5 6" key="1">
    <citation type="journal article" date="2020" name="ISME J.">
        <title>Uncovering the hidden diversity of litter-decomposition mechanisms in mushroom-forming fungi.</title>
        <authorList>
            <person name="Floudas D."/>
            <person name="Bentzer J."/>
            <person name="Ahren D."/>
            <person name="Johansson T."/>
            <person name="Persson P."/>
            <person name="Tunlid A."/>
        </authorList>
    </citation>
    <scope>NUCLEOTIDE SEQUENCE [LARGE SCALE GENOMIC DNA]</scope>
    <source>
        <strain evidence="5 6">CBS 291.85</strain>
    </source>
</reference>
<dbReference type="InterPro" id="IPR019151">
    <property type="entry name" value="Proteasome_assmbl_chaperone_2"/>
</dbReference>
<dbReference type="GO" id="GO:0005829">
    <property type="term" value="C:cytosol"/>
    <property type="evidence" value="ECO:0007669"/>
    <property type="project" value="TreeGrafter"/>
</dbReference>
<dbReference type="PIRSF" id="PIRSF010044">
    <property type="entry name" value="UCP010044"/>
    <property type="match status" value="1"/>
</dbReference>
<organism evidence="5 6">
    <name type="scientific">Tetrapyrgos nigripes</name>
    <dbReference type="NCBI Taxonomy" id="182062"/>
    <lineage>
        <taxon>Eukaryota</taxon>
        <taxon>Fungi</taxon>
        <taxon>Dikarya</taxon>
        <taxon>Basidiomycota</taxon>
        <taxon>Agaricomycotina</taxon>
        <taxon>Agaricomycetes</taxon>
        <taxon>Agaricomycetidae</taxon>
        <taxon>Agaricales</taxon>
        <taxon>Marasmiineae</taxon>
        <taxon>Marasmiaceae</taxon>
        <taxon>Tetrapyrgos</taxon>
    </lineage>
</organism>
<accession>A0A8H5GTI8</accession>
<dbReference type="Pfam" id="PF09754">
    <property type="entry name" value="PAC2"/>
    <property type="match status" value="1"/>
</dbReference>
<dbReference type="GO" id="GO:0005634">
    <property type="term" value="C:nucleus"/>
    <property type="evidence" value="ECO:0007669"/>
    <property type="project" value="TreeGrafter"/>
</dbReference>
<dbReference type="PANTHER" id="PTHR12970:SF1">
    <property type="entry name" value="PROTEASOME ASSEMBLY CHAPERONE 2"/>
    <property type="match status" value="1"/>
</dbReference>
<dbReference type="AlphaFoldDB" id="A0A8H5GTI8"/>
<evidence type="ECO:0000256" key="1">
    <source>
        <dbReference type="ARBA" id="ARBA00019186"/>
    </source>
</evidence>
<dbReference type="Proteomes" id="UP000559256">
    <property type="component" value="Unassembled WGS sequence"/>
</dbReference>
<evidence type="ECO:0000313" key="5">
    <source>
        <dbReference type="EMBL" id="KAF5370560.1"/>
    </source>
</evidence>
<dbReference type="EMBL" id="JAACJM010000010">
    <property type="protein sequence ID" value="KAF5370560.1"/>
    <property type="molecule type" value="Genomic_DNA"/>
</dbReference>
<dbReference type="OrthoDB" id="10260712at2759"/>
<evidence type="ECO:0000313" key="6">
    <source>
        <dbReference type="Proteomes" id="UP000559256"/>
    </source>
</evidence>
<dbReference type="InterPro" id="IPR016562">
    <property type="entry name" value="Proteasome_assmbl_chp_2_euk"/>
</dbReference>